<evidence type="ECO:0000259" key="2">
    <source>
        <dbReference type="SMART" id="SM00903"/>
    </source>
</evidence>
<sequence>MPSLYDSFARYASGLTVVNVAGPVPASFVAGSVLTASVDPFTIAVSVGERREGLAAMLAGEPWAVSVLAGRHLPLVRAMTAKLPAGLTGAERRQRRTEAMLEAGAVASEEGPLWLPDALVTLWCRTHSSVPVHDQVIVVGDVIRGGEHGQGQPLVRWDHGFGALADR</sequence>
<comment type="caution">
    <text evidence="3">The sequence shown here is derived from an EMBL/GenBank/DDBJ whole genome shotgun (WGS) entry which is preliminary data.</text>
</comment>
<dbReference type="GO" id="GO:0010181">
    <property type="term" value="F:FMN binding"/>
    <property type="evidence" value="ECO:0007669"/>
    <property type="project" value="InterPro"/>
</dbReference>
<dbReference type="Pfam" id="PF01613">
    <property type="entry name" value="Flavin_Reduct"/>
    <property type="match status" value="1"/>
</dbReference>
<dbReference type="Gene3D" id="2.30.110.10">
    <property type="entry name" value="Electron Transport, Fmn-binding Protein, Chain A"/>
    <property type="match status" value="1"/>
</dbReference>
<dbReference type="EMBL" id="NMVJ01000006">
    <property type="protein sequence ID" value="OYN90856.1"/>
    <property type="molecule type" value="Genomic_DNA"/>
</dbReference>
<dbReference type="InterPro" id="IPR002563">
    <property type="entry name" value="Flavin_Rdtase-like_dom"/>
</dbReference>
<dbReference type="SUPFAM" id="SSF50475">
    <property type="entry name" value="FMN-binding split barrel"/>
    <property type="match status" value="1"/>
</dbReference>
<dbReference type="RefSeq" id="WP_094453140.1">
    <property type="nucleotide sequence ID" value="NZ_NMVJ01000006.1"/>
</dbReference>
<gene>
    <name evidence="3" type="ORF">CGZ91_04995</name>
</gene>
<dbReference type="Proteomes" id="UP000216300">
    <property type="component" value="Unassembled WGS sequence"/>
</dbReference>
<protein>
    <submittedName>
        <fullName evidence="3">NADPH-flavin oxidoreductase</fullName>
    </submittedName>
</protein>
<evidence type="ECO:0000256" key="1">
    <source>
        <dbReference type="ARBA" id="ARBA00023002"/>
    </source>
</evidence>
<accession>A0A255EH52</accession>
<dbReference type="InterPro" id="IPR050268">
    <property type="entry name" value="NADH-dep_flavin_reductase"/>
</dbReference>
<evidence type="ECO:0000313" key="4">
    <source>
        <dbReference type="Proteomes" id="UP000216300"/>
    </source>
</evidence>
<feature type="domain" description="Flavin reductase like" evidence="2">
    <location>
        <begin position="8"/>
        <end position="163"/>
    </location>
</feature>
<dbReference type="AlphaFoldDB" id="A0A255EH52"/>
<dbReference type="InterPro" id="IPR012349">
    <property type="entry name" value="Split_barrel_FMN-bd"/>
</dbReference>
<dbReference type="GO" id="GO:0042602">
    <property type="term" value="F:riboflavin reductase (NADPH) activity"/>
    <property type="evidence" value="ECO:0007669"/>
    <property type="project" value="TreeGrafter"/>
</dbReference>
<dbReference type="PANTHER" id="PTHR30466:SF1">
    <property type="entry name" value="FMN REDUCTASE (NADH) RUTF"/>
    <property type="match status" value="1"/>
</dbReference>
<evidence type="ECO:0000313" key="3">
    <source>
        <dbReference type="EMBL" id="OYN90856.1"/>
    </source>
</evidence>
<name>A0A255EH52_9ACTN</name>
<proteinExistence type="predicted"/>
<organism evidence="3 4">
    <name type="scientific">Parenemella sanctibonifatiensis</name>
    <dbReference type="NCBI Taxonomy" id="2016505"/>
    <lineage>
        <taxon>Bacteria</taxon>
        <taxon>Bacillati</taxon>
        <taxon>Actinomycetota</taxon>
        <taxon>Actinomycetes</taxon>
        <taxon>Propionibacteriales</taxon>
        <taxon>Propionibacteriaceae</taxon>
        <taxon>Parenemella</taxon>
    </lineage>
</organism>
<keyword evidence="4" id="KW-1185">Reference proteome</keyword>
<reference evidence="3 4" key="1">
    <citation type="submission" date="2017-07" db="EMBL/GenBank/DDBJ databases">
        <title>Draft whole genome sequences of clinical Proprionibacteriaceae strains.</title>
        <authorList>
            <person name="Bernier A.-M."/>
            <person name="Bernard K."/>
            <person name="Domingo M.-C."/>
        </authorList>
    </citation>
    <scope>NUCLEOTIDE SEQUENCE [LARGE SCALE GENOMIC DNA]</scope>
    <source>
        <strain evidence="3 4">NML 150081</strain>
    </source>
</reference>
<dbReference type="OrthoDB" id="9792858at2"/>
<dbReference type="GO" id="GO:0006208">
    <property type="term" value="P:pyrimidine nucleobase catabolic process"/>
    <property type="evidence" value="ECO:0007669"/>
    <property type="project" value="TreeGrafter"/>
</dbReference>
<keyword evidence="1" id="KW-0560">Oxidoreductase</keyword>
<dbReference type="PANTHER" id="PTHR30466">
    <property type="entry name" value="FLAVIN REDUCTASE"/>
    <property type="match status" value="1"/>
</dbReference>
<dbReference type="SMART" id="SM00903">
    <property type="entry name" value="Flavin_Reduct"/>
    <property type="match status" value="1"/>
</dbReference>